<protein>
    <recommendedName>
        <fullName evidence="11">Sidoreflexin</fullName>
    </recommendedName>
</protein>
<dbReference type="EMBL" id="HBIH01003595">
    <property type="protein sequence ID" value="CAE0320972.1"/>
    <property type="molecule type" value="Transcribed_RNA"/>
</dbReference>
<evidence type="ECO:0008006" key="11">
    <source>
        <dbReference type="Google" id="ProtNLM"/>
    </source>
</evidence>
<feature type="transmembrane region" description="Helical" evidence="9">
    <location>
        <begin position="303"/>
        <end position="321"/>
    </location>
</feature>
<keyword evidence="4 9" id="KW-0812">Transmembrane</keyword>
<keyword evidence="8 9" id="KW-0472">Membrane</keyword>
<dbReference type="Pfam" id="PF03820">
    <property type="entry name" value="SFXNs"/>
    <property type="match status" value="1"/>
</dbReference>
<dbReference type="GO" id="GO:0006865">
    <property type="term" value="P:amino acid transport"/>
    <property type="evidence" value="ECO:0007669"/>
    <property type="project" value="UniProtKB-KW"/>
</dbReference>
<keyword evidence="5" id="KW-0029">Amino-acid transport</keyword>
<evidence type="ECO:0000313" key="10">
    <source>
        <dbReference type="EMBL" id="CAE0320972.1"/>
    </source>
</evidence>
<evidence type="ECO:0000256" key="9">
    <source>
        <dbReference type="SAM" id="Phobius"/>
    </source>
</evidence>
<dbReference type="AlphaFoldDB" id="A0A7S3IEW7"/>
<evidence type="ECO:0000256" key="6">
    <source>
        <dbReference type="ARBA" id="ARBA00022989"/>
    </source>
</evidence>
<evidence type="ECO:0000256" key="4">
    <source>
        <dbReference type="ARBA" id="ARBA00022692"/>
    </source>
</evidence>
<comment type="subcellular location">
    <subcellularLocation>
        <location evidence="1">Mitochondrion membrane</location>
        <topology evidence="1">Multi-pass membrane protein</topology>
    </subcellularLocation>
</comment>
<evidence type="ECO:0000256" key="3">
    <source>
        <dbReference type="ARBA" id="ARBA00022448"/>
    </source>
</evidence>
<dbReference type="PANTHER" id="PTHR11153">
    <property type="entry name" value="SIDEROFLEXIN"/>
    <property type="match status" value="1"/>
</dbReference>
<dbReference type="PANTHER" id="PTHR11153:SF6">
    <property type="entry name" value="SIDEROFLEXIN-5"/>
    <property type="match status" value="1"/>
</dbReference>
<keyword evidence="7" id="KW-0496">Mitochondrion</keyword>
<evidence type="ECO:0000256" key="8">
    <source>
        <dbReference type="ARBA" id="ARBA00023136"/>
    </source>
</evidence>
<name>A0A7S3IEW7_9SPIT</name>
<feature type="transmembrane region" description="Helical" evidence="9">
    <location>
        <begin position="175"/>
        <end position="194"/>
    </location>
</feature>
<dbReference type="InterPro" id="IPR004686">
    <property type="entry name" value="Mtc"/>
</dbReference>
<organism evidence="10">
    <name type="scientific">Strombidium inclinatum</name>
    <dbReference type="NCBI Taxonomy" id="197538"/>
    <lineage>
        <taxon>Eukaryota</taxon>
        <taxon>Sar</taxon>
        <taxon>Alveolata</taxon>
        <taxon>Ciliophora</taxon>
        <taxon>Intramacronucleata</taxon>
        <taxon>Spirotrichea</taxon>
        <taxon>Oligotrichia</taxon>
        <taxon>Strombidiidae</taxon>
        <taxon>Strombidium</taxon>
    </lineage>
</organism>
<sequence>MQTENTHLPFLDTPIAFPEDQERSPFDVNAAQFDSSTYLGRFKMSASQLNPLLYLTPRQTVVDSQKLVADYKIKQEATGEPLMLSTTEIEAYKKATRVVASAVHPDTGEIVPRPMRFNGFAYFNVPLISTMLFMKNQTPLFNAALQWLNQTYNCGVNYGNRNASSNYTMTDVGRGYFGAVLASITIAMGTRRIFASQLSKAKGSKLILMNALLNLVAASIPGATNLTIMRAKELSEGIEVQNEDGTVTYGKSVAAGRKAIKETAMSRFILPVPVLVGPAVGALALEKLGWWPKRARAAKMMELSLVTFSLLIAVPMSVALFEQRSKIDREQIEPCFKELRDASGAPVNTFYFNKGL</sequence>
<keyword evidence="3" id="KW-0813">Transport</keyword>
<evidence type="ECO:0000256" key="7">
    <source>
        <dbReference type="ARBA" id="ARBA00023128"/>
    </source>
</evidence>
<evidence type="ECO:0000256" key="5">
    <source>
        <dbReference type="ARBA" id="ARBA00022970"/>
    </source>
</evidence>
<dbReference type="GO" id="GO:1990542">
    <property type="term" value="P:mitochondrial transmembrane transport"/>
    <property type="evidence" value="ECO:0007669"/>
    <property type="project" value="TreeGrafter"/>
</dbReference>
<proteinExistence type="inferred from homology"/>
<reference evidence="10" key="1">
    <citation type="submission" date="2021-01" db="EMBL/GenBank/DDBJ databases">
        <authorList>
            <person name="Corre E."/>
            <person name="Pelletier E."/>
            <person name="Niang G."/>
            <person name="Scheremetjew M."/>
            <person name="Finn R."/>
            <person name="Kale V."/>
            <person name="Holt S."/>
            <person name="Cochrane G."/>
            <person name="Meng A."/>
            <person name="Brown T."/>
            <person name="Cohen L."/>
        </authorList>
    </citation>
    <scope>NUCLEOTIDE SEQUENCE</scope>
    <source>
        <strain evidence="10">S3</strain>
    </source>
</reference>
<dbReference type="GO" id="GO:0015075">
    <property type="term" value="F:monoatomic ion transmembrane transporter activity"/>
    <property type="evidence" value="ECO:0007669"/>
    <property type="project" value="InterPro"/>
</dbReference>
<gene>
    <name evidence="10" type="ORF">SINC0208_LOCUS1553</name>
</gene>
<keyword evidence="6 9" id="KW-1133">Transmembrane helix</keyword>
<feature type="transmembrane region" description="Helical" evidence="9">
    <location>
        <begin position="268"/>
        <end position="291"/>
    </location>
</feature>
<evidence type="ECO:0000256" key="2">
    <source>
        <dbReference type="ARBA" id="ARBA00005974"/>
    </source>
</evidence>
<evidence type="ECO:0000256" key="1">
    <source>
        <dbReference type="ARBA" id="ARBA00004225"/>
    </source>
</evidence>
<feature type="transmembrane region" description="Helical" evidence="9">
    <location>
        <begin position="206"/>
        <end position="224"/>
    </location>
</feature>
<accession>A0A7S3IEW7</accession>
<comment type="similarity">
    <text evidence="2">Belongs to the sideroflexin family.</text>
</comment>
<dbReference type="GO" id="GO:0005743">
    <property type="term" value="C:mitochondrial inner membrane"/>
    <property type="evidence" value="ECO:0007669"/>
    <property type="project" value="TreeGrafter"/>
</dbReference>